<sequence>MATPTDSNDEITSRRKTVTPTRTHIGRDINSNDEPYTGRKEAEDSNDDATPRATTPTNCKKEELEKKL</sequence>
<accession>A0ABN7WZS9</accession>
<evidence type="ECO:0000256" key="1">
    <source>
        <dbReference type="SAM" id="MobiDB-lite"/>
    </source>
</evidence>
<comment type="caution">
    <text evidence="2">The sequence shown here is derived from an EMBL/GenBank/DDBJ whole genome shotgun (WGS) entry which is preliminary data.</text>
</comment>
<feature type="non-terminal residue" evidence="2">
    <location>
        <position position="68"/>
    </location>
</feature>
<reference evidence="2 3" key="1">
    <citation type="submission" date="2021-06" db="EMBL/GenBank/DDBJ databases">
        <authorList>
            <person name="Kallberg Y."/>
            <person name="Tangrot J."/>
            <person name="Rosling A."/>
        </authorList>
    </citation>
    <scope>NUCLEOTIDE SEQUENCE [LARGE SCALE GENOMIC DNA]</scope>
    <source>
        <strain evidence="2 3">120-4 pot B 10/14</strain>
    </source>
</reference>
<protein>
    <submittedName>
        <fullName evidence="2">28225_t:CDS:1</fullName>
    </submittedName>
</protein>
<proteinExistence type="predicted"/>
<organism evidence="2 3">
    <name type="scientific">Gigaspora margarita</name>
    <dbReference type="NCBI Taxonomy" id="4874"/>
    <lineage>
        <taxon>Eukaryota</taxon>
        <taxon>Fungi</taxon>
        <taxon>Fungi incertae sedis</taxon>
        <taxon>Mucoromycota</taxon>
        <taxon>Glomeromycotina</taxon>
        <taxon>Glomeromycetes</taxon>
        <taxon>Diversisporales</taxon>
        <taxon>Gigasporaceae</taxon>
        <taxon>Gigaspora</taxon>
    </lineage>
</organism>
<evidence type="ECO:0000313" key="2">
    <source>
        <dbReference type="EMBL" id="CAG8842827.1"/>
    </source>
</evidence>
<dbReference type="EMBL" id="CAJVQB010070354">
    <property type="protein sequence ID" value="CAG8842827.1"/>
    <property type="molecule type" value="Genomic_DNA"/>
</dbReference>
<feature type="compositionally biased region" description="Basic and acidic residues" evidence="1">
    <location>
        <begin position="59"/>
        <end position="68"/>
    </location>
</feature>
<name>A0ABN7WZS9_GIGMA</name>
<keyword evidence="3" id="KW-1185">Reference proteome</keyword>
<dbReference type="Proteomes" id="UP000789901">
    <property type="component" value="Unassembled WGS sequence"/>
</dbReference>
<gene>
    <name evidence="2" type="ORF">GMARGA_LOCUS36200</name>
</gene>
<feature type="region of interest" description="Disordered" evidence="1">
    <location>
        <begin position="1"/>
        <end position="68"/>
    </location>
</feature>
<evidence type="ECO:0000313" key="3">
    <source>
        <dbReference type="Proteomes" id="UP000789901"/>
    </source>
</evidence>